<accession>A0A8S3U7Z3</accession>
<protein>
    <submittedName>
        <fullName evidence="1">Uncharacterized protein</fullName>
    </submittedName>
</protein>
<reference evidence="1" key="1">
    <citation type="submission" date="2021-03" db="EMBL/GenBank/DDBJ databases">
        <authorList>
            <person name="Bekaert M."/>
        </authorList>
    </citation>
    <scope>NUCLEOTIDE SEQUENCE</scope>
</reference>
<dbReference type="OrthoDB" id="6076705at2759"/>
<proteinExistence type="predicted"/>
<sequence length="293" mass="33976">MLNAQQHVHTNSSFRSNIANSEYEEVLAEYYPAEYEGLVAEYHSTEYEEVIAEYHSTEKQLFFSIKTVKGPSWRFASIIAYQERGRDILDMRFSRTALHKNMFISADNTIISNVLTNDTSSSADAQLKNYKGTISDHCVGDNELIYYEVNYTYTILKALTGDNLVLEIGLAERSKVDQYHYGGNNNVSAWSFNLAKRSNIDSVYMYAEYRVNWKTLRSFSKTTVGTNIHGKFKLFINRRRNEFLMTQDDSIIHVFKNVTSTGKLCPIFGVYNPYRVHVKLQLMNPRNFTNYPW</sequence>
<gene>
    <name evidence="1" type="ORF">MEDL_49332</name>
</gene>
<evidence type="ECO:0000313" key="2">
    <source>
        <dbReference type="Proteomes" id="UP000683360"/>
    </source>
</evidence>
<evidence type="ECO:0000313" key="1">
    <source>
        <dbReference type="EMBL" id="CAG2236834.1"/>
    </source>
</evidence>
<name>A0A8S3U7Z3_MYTED</name>
<dbReference type="AlphaFoldDB" id="A0A8S3U7Z3"/>
<keyword evidence="2" id="KW-1185">Reference proteome</keyword>
<dbReference type="EMBL" id="CAJPWZ010002368">
    <property type="protein sequence ID" value="CAG2236834.1"/>
    <property type="molecule type" value="Genomic_DNA"/>
</dbReference>
<dbReference type="Proteomes" id="UP000683360">
    <property type="component" value="Unassembled WGS sequence"/>
</dbReference>
<organism evidence="1 2">
    <name type="scientific">Mytilus edulis</name>
    <name type="common">Blue mussel</name>
    <dbReference type="NCBI Taxonomy" id="6550"/>
    <lineage>
        <taxon>Eukaryota</taxon>
        <taxon>Metazoa</taxon>
        <taxon>Spiralia</taxon>
        <taxon>Lophotrochozoa</taxon>
        <taxon>Mollusca</taxon>
        <taxon>Bivalvia</taxon>
        <taxon>Autobranchia</taxon>
        <taxon>Pteriomorphia</taxon>
        <taxon>Mytilida</taxon>
        <taxon>Mytiloidea</taxon>
        <taxon>Mytilidae</taxon>
        <taxon>Mytilinae</taxon>
        <taxon>Mytilus</taxon>
    </lineage>
</organism>
<comment type="caution">
    <text evidence="1">The sequence shown here is derived from an EMBL/GenBank/DDBJ whole genome shotgun (WGS) entry which is preliminary data.</text>
</comment>